<feature type="region of interest" description="Disordered" evidence="1">
    <location>
        <begin position="18"/>
        <end position="127"/>
    </location>
</feature>
<organism evidence="2 3">
    <name type="scientific">Hericium alpestre</name>
    <dbReference type="NCBI Taxonomy" id="135208"/>
    <lineage>
        <taxon>Eukaryota</taxon>
        <taxon>Fungi</taxon>
        <taxon>Dikarya</taxon>
        <taxon>Basidiomycota</taxon>
        <taxon>Agaricomycotina</taxon>
        <taxon>Agaricomycetes</taxon>
        <taxon>Russulales</taxon>
        <taxon>Hericiaceae</taxon>
        <taxon>Hericium</taxon>
    </lineage>
</organism>
<evidence type="ECO:0000256" key="1">
    <source>
        <dbReference type="SAM" id="MobiDB-lite"/>
    </source>
</evidence>
<reference evidence="2 3" key="1">
    <citation type="submission" date="2019-02" db="EMBL/GenBank/DDBJ databases">
        <title>Genome sequencing of the rare red list fungi Hericium alpestre (H. flagellum).</title>
        <authorList>
            <person name="Buettner E."/>
            <person name="Kellner H."/>
        </authorList>
    </citation>
    <scope>NUCLEOTIDE SEQUENCE [LARGE SCALE GENOMIC DNA]</scope>
    <source>
        <strain evidence="2 3">DSM 108284</strain>
    </source>
</reference>
<name>A0A4Z0A700_9AGAM</name>
<keyword evidence="3" id="KW-1185">Reference proteome</keyword>
<sequence>MLISLVADEATLHLQEMQDSHLDLSSPHATQSSATADAVRQDVRDESEVSPPAGDGDDDDDNNDNNDNKDNNDNVDKDDNVDNDGSSGNAAEEQRPDVDVLSQPTSEDTDTGDERTEGSDSEDDTSEESFQWYANAGGQLYNPKYLQQFCDRLAGRVPQEKESLLDLPLYTQILTGQRVWPNVYFPVICVADSSNIVAHIASVAYQRRVWGIELPVVGLEVSPVGSGVRVHIGWLDSSSNDGRLPVVHTIKPAGIVLGLTAHAAAAQGVFDLANPHSALLFSQFFLALRPHFSGLWDSISAQQLCKLEWRSDYNSATWTANIDEWAKDIDNTDDSSTTESSDEIHPLTPESSFTENQMAPKKEKTVLKGGTLPVDGKPSTRSWVKGWTALEELPSVDPALEDLRRALYDQYCEVSEEPWAQVYADEKHAKIIASRLSLLLACAKGTFTRNSGPVNPLEAEGRHDWDDILSYFYVGAEDEVSSYNMLLERKLRMPRNALLDILNADKTELRDESQSAFLTWSKRDRAVFNNLAEGYEAHAREKDEASAQYRAFHNQCFDALSASVRLSSEYLALLDRPDALHGVVKSQADLEPACGTCDAVLFSALPLDAASVDIRKAYKNFRLVIANPDTSDGPAIPKNAGQKLPHAYLHPLTTHGANRDTAKTRGTRFQQTAPGSRTLISDTHILLPQLIAEYKKVADQETKALNQDRMYLVAAVDFYAAVGIKEYPVFGLAVHGSIGNVIMAWKAENGTIHILERNIRKFDLANPIQAVMFAFFLLRLKDCEEDLKKRFETCQKQLAADLSKGTYKDWAMPETKKTYTKSTETSSRKASKSRKADVPVNASALSRVVEEANETLAGRLGDLHLDAAKPPANPAIDKNPKKN</sequence>
<evidence type="ECO:0000313" key="3">
    <source>
        <dbReference type="Proteomes" id="UP000298061"/>
    </source>
</evidence>
<feature type="region of interest" description="Disordered" evidence="1">
    <location>
        <begin position="329"/>
        <end position="371"/>
    </location>
</feature>
<dbReference type="OrthoDB" id="3264857at2759"/>
<accession>A0A4Z0A700</accession>
<feature type="region of interest" description="Disordered" evidence="1">
    <location>
        <begin position="817"/>
        <end position="840"/>
    </location>
</feature>
<feature type="compositionally biased region" description="Acidic residues" evidence="1">
    <location>
        <begin position="55"/>
        <end position="64"/>
    </location>
</feature>
<evidence type="ECO:0000313" key="2">
    <source>
        <dbReference type="EMBL" id="TFY81689.1"/>
    </source>
</evidence>
<dbReference type="AlphaFoldDB" id="A0A4Z0A700"/>
<proteinExistence type="predicted"/>
<dbReference type="EMBL" id="SFCI01000183">
    <property type="protein sequence ID" value="TFY81689.1"/>
    <property type="molecule type" value="Genomic_DNA"/>
</dbReference>
<feature type="region of interest" description="Disordered" evidence="1">
    <location>
        <begin position="862"/>
        <end position="883"/>
    </location>
</feature>
<feature type="compositionally biased region" description="Basic and acidic residues" evidence="1">
    <location>
        <begin position="66"/>
        <end position="80"/>
    </location>
</feature>
<dbReference type="Proteomes" id="UP000298061">
    <property type="component" value="Unassembled WGS sequence"/>
</dbReference>
<comment type="caution">
    <text evidence="2">The sequence shown here is derived from an EMBL/GenBank/DDBJ whole genome shotgun (WGS) entry which is preliminary data.</text>
</comment>
<gene>
    <name evidence="2" type="ORF">EWM64_g2320</name>
</gene>
<protein>
    <submittedName>
        <fullName evidence="2">Uncharacterized protein</fullName>
    </submittedName>
</protein>